<sequence length="86" mass="9524">FFDAAAKDVQQQLKEARDEAIRARAAGDMDSYRRALQRKAELERLAQNAKIAKESGMGNLWVGLATAFASVFGLVTAKIVKKIKDR</sequence>
<evidence type="ECO:0000256" key="2">
    <source>
        <dbReference type="SAM" id="Phobius"/>
    </source>
</evidence>
<feature type="transmembrane region" description="Helical" evidence="2">
    <location>
        <begin position="60"/>
        <end position="80"/>
    </location>
</feature>
<keyword evidence="1" id="KW-0175">Coiled coil</keyword>
<comment type="caution">
    <text evidence="3">The sequence shown here is derived from an EMBL/GenBank/DDBJ whole genome shotgun (WGS) entry which is preliminary data.</text>
</comment>
<reference evidence="3" key="1">
    <citation type="journal article" date="2015" name="Nature">
        <title>Complex archaea that bridge the gap between prokaryotes and eukaryotes.</title>
        <authorList>
            <person name="Spang A."/>
            <person name="Saw J.H."/>
            <person name="Jorgensen S.L."/>
            <person name="Zaremba-Niedzwiedzka K."/>
            <person name="Martijn J."/>
            <person name="Lind A.E."/>
            <person name="van Eijk R."/>
            <person name="Schleper C."/>
            <person name="Guy L."/>
            <person name="Ettema T.J."/>
        </authorList>
    </citation>
    <scope>NUCLEOTIDE SEQUENCE</scope>
</reference>
<accession>A0A0F9CSR9</accession>
<organism evidence="3">
    <name type="scientific">marine sediment metagenome</name>
    <dbReference type="NCBI Taxonomy" id="412755"/>
    <lineage>
        <taxon>unclassified sequences</taxon>
        <taxon>metagenomes</taxon>
        <taxon>ecological metagenomes</taxon>
    </lineage>
</organism>
<evidence type="ECO:0000313" key="3">
    <source>
        <dbReference type="EMBL" id="KKL52458.1"/>
    </source>
</evidence>
<dbReference type="AlphaFoldDB" id="A0A0F9CSR9"/>
<keyword evidence="2" id="KW-0812">Transmembrane</keyword>
<keyword evidence="2" id="KW-0472">Membrane</keyword>
<dbReference type="EMBL" id="LAZR01031885">
    <property type="protein sequence ID" value="KKL52458.1"/>
    <property type="molecule type" value="Genomic_DNA"/>
</dbReference>
<protein>
    <submittedName>
        <fullName evidence="3">Uncharacterized protein</fullName>
    </submittedName>
</protein>
<feature type="coiled-coil region" evidence="1">
    <location>
        <begin position="6"/>
        <end position="52"/>
    </location>
</feature>
<name>A0A0F9CSR9_9ZZZZ</name>
<feature type="non-terminal residue" evidence="3">
    <location>
        <position position="1"/>
    </location>
</feature>
<gene>
    <name evidence="3" type="ORF">LCGC14_2285270</name>
</gene>
<keyword evidence="2" id="KW-1133">Transmembrane helix</keyword>
<proteinExistence type="predicted"/>
<evidence type="ECO:0000256" key="1">
    <source>
        <dbReference type="SAM" id="Coils"/>
    </source>
</evidence>